<dbReference type="Proteomes" id="UP000274756">
    <property type="component" value="Unassembled WGS sequence"/>
</dbReference>
<dbReference type="Proteomes" id="UP000038040">
    <property type="component" value="Unplaced"/>
</dbReference>
<dbReference type="GO" id="GO:0005634">
    <property type="term" value="C:nucleus"/>
    <property type="evidence" value="ECO:0007669"/>
    <property type="project" value="TreeGrafter"/>
</dbReference>
<keyword evidence="4" id="KW-0904">Protein phosphatase</keyword>
<protein>
    <recommendedName>
        <fullName evidence="2">protein-tyrosine-phosphatase</fullName>
        <ecNumber evidence="2">3.1.3.48</ecNumber>
    </recommendedName>
</protein>
<organism evidence="6 8">
    <name type="scientific">Dracunculus medinensis</name>
    <name type="common">Guinea worm</name>
    <dbReference type="NCBI Taxonomy" id="318479"/>
    <lineage>
        <taxon>Eukaryota</taxon>
        <taxon>Metazoa</taxon>
        <taxon>Ecdysozoa</taxon>
        <taxon>Nematoda</taxon>
        <taxon>Chromadorea</taxon>
        <taxon>Rhabditida</taxon>
        <taxon>Spirurina</taxon>
        <taxon>Dracunculoidea</taxon>
        <taxon>Dracunculidae</taxon>
        <taxon>Dracunculus</taxon>
    </lineage>
</organism>
<reference evidence="8" key="1">
    <citation type="submission" date="2017-02" db="UniProtKB">
        <authorList>
            <consortium name="WormBaseParasite"/>
        </authorList>
    </citation>
    <scope>IDENTIFICATION</scope>
</reference>
<evidence type="ECO:0000313" key="6">
    <source>
        <dbReference type="Proteomes" id="UP000038040"/>
    </source>
</evidence>
<gene>
    <name evidence="5" type="ORF">DME_LOCUS533</name>
</gene>
<evidence type="ECO:0000313" key="5">
    <source>
        <dbReference type="EMBL" id="VDN50560.1"/>
    </source>
</evidence>
<evidence type="ECO:0000256" key="4">
    <source>
        <dbReference type="ARBA" id="ARBA00022912"/>
    </source>
</evidence>
<dbReference type="STRING" id="318479.A0A0N4UCC4"/>
<dbReference type="GO" id="GO:0004725">
    <property type="term" value="F:protein tyrosine phosphatase activity"/>
    <property type="evidence" value="ECO:0007669"/>
    <property type="project" value="UniProtKB-EC"/>
</dbReference>
<comment type="similarity">
    <text evidence="1">Belongs to the protein-tyrosine phosphatase family. Non-receptor class dual specificity subfamily.</text>
</comment>
<evidence type="ECO:0000256" key="3">
    <source>
        <dbReference type="ARBA" id="ARBA00022801"/>
    </source>
</evidence>
<keyword evidence="7" id="KW-1185">Reference proteome</keyword>
<accession>A0A0N4UCC4</accession>
<dbReference type="PANTHER" id="PTHR45848">
    <property type="entry name" value="DUAL SPECIFICITY PROTEIN PHOSPHATASE 12 FAMILY MEMBER"/>
    <property type="match status" value="1"/>
</dbReference>
<dbReference type="PANTHER" id="PTHR45848:SF4">
    <property type="entry name" value="DUAL SPECIFICITY PROTEIN PHOSPHATASE 12"/>
    <property type="match status" value="1"/>
</dbReference>
<evidence type="ECO:0000256" key="2">
    <source>
        <dbReference type="ARBA" id="ARBA00013064"/>
    </source>
</evidence>
<dbReference type="WBParaSite" id="DME_0000491201-mRNA-1">
    <property type="protein sequence ID" value="DME_0000491201-mRNA-1"/>
    <property type="gene ID" value="DME_0000491201"/>
</dbReference>
<dbReference type="EMBL" id="UYYG01000004">
    <property type="protein sequence ID" value="VDN50560.1"/>
    <property type="molecule type" value="Genomic_DNA"/>
</dbReference>
<dbReference type="GO" id="GO:0008138">
    <property type="term" value="F:protein tyrosine/serine/threonine phosphatase activity"/>
    <property type="evidence" value="ECO:0007669"/>
    <property type="project" value="TreeGrafter"/>
</dbReference>
<dbReference type="EC" id="3.1.3.48" evidence="2"/>
<name>A0A0N4UCC4_DRAME</name>
<dbReference type="AlphaFoldDB" id="A0A0N4UCC4"/>
<evidence type="ECO:0000313" key="8">
    <source>
        <dbReference type="WBParaSite" id="DME_0000491201-mRNA-1"/>
    </source>
</evidence>
<proteinExistence type="inferred from homology"/>
<dbReference type="OrthoDB" id="2017893at2759"/>
<evidence type="ECO:0000256" key="1">
    <source>
        <dbReference type="ARBA" id="ARBA00008601"/>
    </source>
</evidence>
<sequence>MDELMAGLETKAAKVVMPNVNFLNQLKIFEKCHYKTDSITLSKCVEAINIPNQVGCYINCLEYPVFSKNESRIEEGIYRCRKCRQALFFNQHIVKHASLNEQKDSLGEKNSACKLRYIVEPLKWMALDAVSGNIRCYKCGEKLGDFNWAGKFCNITYEHGCGAFVVPWVFINEKKVDLCTVSSNSNIILPIIPVCSDSNERYNSPEDSRSSHATSTDAIKLQFITLYAWAIWKHWALGWFTKILHAVEYVVHLKLRSPTNVPVFIDQRRFLGSLQQDVVVMR</sequence>
<reference evidence="5 7" key="2">
    <citation type="submission" date="2018-11" db="EMBL/GenBank/DDBJ databases">
        <authorList>
            <consortium name="Pathogen Informatics"/>
        </authorList>
    </citation>
    <scope>NUCLEOTIDE SEQUENCE [LARGE SCALE GENOMIC DNA]</scope>
</reference>
<evidence type="ECO:0000313" key="7">
    <source>
        <dbReference type="Proteomes" id="UP000274756"/>
    </source>
</evidence>
<keyword evidence="3" id="KW-0378">Hydrolase</keyword>